<feature type="compositionally biased region" description="Low complexity" evidence="1">
    <location>
        <begin position="18"/>
        <end position="50"/>
    </location>
</feature>
<feature type="region of interest" description="Disordered" evidence="1">
    <location>
        <begin position="1455"/>
        <end position="2037"/>
    </location>
</feature>
<feature type="compositionally biased region" description="Pro residues" evidence="1">
    <location>
        <begin position="76"/>
        <end position="88"/>
    </location>
</feature>
<feature type="compositionally biased region" description="Polar residues" evidence="1">
    <location>
        <begin position="1921"/>
        <end position="1932"/>
    </location>
</feature>
<feature type="compositionally biased region" description="Basic residues" evidence="1">
    <location>
        <begin position="1820"/>
        <end position="1831"/>
    </location>
</feature>
<dbReference type="Proteomes" id="UP000325313">
    <property type="component" value="Unassembled WGS sequence"/>
</dbReference>
<feature type="compositionally biased region" description="Low complexity" evidence="1">
    <location>
        <begin position="124"/>
        <end position="146"/>
    </location>
</feature>
<feature type="compositionally biased region" description="Low complexity" evidence="1">
    <location>
        <begin position="1892"/>
        <end position="1920"/>
    </location>
</feature>
<accession>A0A5B0MYX4</accession>
<feature type="compositionally biased region" description="Basic and acidic residues" evidence="1">
    <location>
        <begin position="791"/>
        <end position="801"/>
    </location>
</feature>
<feature type="region of interest" description="Disordered" evidence="1">
    <location>
        <begin position="968"/>
        <end position="1104"/>
    </location>
</feature>
<organism evidence="2 4">
    <name type="scientific">Puccinia graminis f. sp. tritici</name>
    <dbReference type="NCBI Taxonomy" id="56615"/>
    <lineage>
        <taxon>Eukaryota</taxon>
        <taxon>Fungi</taxon>
        <taxon>Dikarya</taxon>
        <taxon>Basidiomycota</taxon>
        <taxon>Pucciniomycotina</taxon>
        <taxon>Pucciniomycetes</taxon>
        <taxon>Pucciniales</taxon>
        <taxon>Pucciniaceae</taxon>
        <taxon>Puccinia</taxon>
    </lineage>
</organism>
<feature type="region of interest" description="Disordered" evidence="1">
    <location>
        <begin position="179"/>
        <end position="297"/>
    </location>
</feature>
<feature type="compositionally biased region" description="Basic and acidic residues" evidence="1">
    <location>
        <begin position="1279"/>
        <end position="1296"/>
    </location>
</feature>
<dbReference type="EMBL" id="VDEP01000379">
    <property type="protein sequence ID" value="KAA1092018.1"/>
    <property type="molecule type" value="Genomic_DNA"/>
</dbReference>
<feature type="region of interest" description="Disordered" evidence="1">
    <location>
        <begin position="754"/>
        <end position="954"/>
    </location>
</feature>
<feature type="compositionally biased region" description="Basic and acidic residues" evidence="1">
    <location>
        <begin position="597"/>
        <end position="608"/>
    </location>
</feature>
<feature type="compositionally biased region" description="Polar residues" evidence="1">
    <location>
        <begin position="777"/>
        <end position="787"/>
    </location>
</feature>
<evidence type="ECO:0000313" key="3">
    <source>
        <dbReference type="EMBL" id="KAA1092018.1"/>
    </source>
</evidence>
<feature type="compositionally biased region" description="Polar residues" evidence="1">
    <location>
        <begin position="1943"/>
        <end position="1964"/>
    </location>
</feature>
<feature type="compositionally biased region" description="Polar residues" evidence="1">
    <location>
        <begin position="1"/>
        <end position="17"/>
    </location>
</feature>
<gene>
    <name evidence="2" type="ORF">PGT21_034392</name>
    <name evidence="3" type="ORF">PGTUg99_014607</name>
</gene>
<feature type="region of interest" description="Disordered" evidence="1">
    <location>
        <begin position="1250"/>
        <end position="1344"/>
    </location>
</feature>
<feature type="compositionally biased region" description="Gly residues" evidence="1">
    <location>
        <begin position="2028"/>
        <end position="2037"/>
    </location>
</feature>
<feature type="region of interest" description="Disordered" evidence="1">
    <location>
        <begin position="1"/>
        <end position="91"/>
    </location>
</feature>
<feature type="compositionally biased region" description="Low complexity" evidence="1">
    <location>
        <begin position="1390"/>
        <end position="1410"/>
    </location>
</feature>
<feature type="compositionally biased region" description="Basic and acidic residues" evidence="1">
    <location>
        <begin position="620"/>
        <end position="647"/>
    </location>
</feature>
<feature type="compositionally biased region" description="Low complexity" evidence="1">
    <location>
        <begin position="1983"/>
        <end position="2013"/>
    </location>
</feature>
<dbReference type="OrthoDB" id="2504896at2759"/>
<feature type="compositionally biased region" description="Low complexity" evidence="1">
    <location>
        <begin position="1305"/>
        <end position="1318"/>
    </location>
</feature>
<feature type="compositionally biased region" description="Low complexity" evidence="1">
    <location>
        <begin position="1062"/>
        <end position="1079"/>
    </location>
</feature>
<feature type="compositionally biased region" description="Polar residues" evidence="1">
    <location>
        <begin position="826"/>
        <end position="839"/>
    </location>
</feature>
<feature type="compositionally biased region" description="Low complexity" evidence="1">
    <location>
        <begin position="246"/>
        <end position="290"/>
    </location>
</feature>
<feature type="compositionally biased region" description="Polar residues" evidence="1">
    <location>
        <begin position="1535"/>
        <end position="1551"/>
    </location>
</feature>
<protein>
    <submittedName>
        <fullName evidence="2">Uncharacterized protein</fullName>
    </submittedName>
</protein>
<feature type="region of interest" description="Disordered" evidence="1">
    <location>
        <begin position="401"/>
        <end position="741"/>
    </location>
</feature>
<sequence length="2037" mass="214981">MEQAETNSSLDQLNPINQQQQQQPITTTISSSDSSDSSATTTATTTITSSPEGSSPSLILDSKTSSTDQSNSSTPTPLPAPSTTPPIPASNLKKFKASSLSVNKKFLSQSTTADGKLAKNYHHSASPRLSSLTSSSSPGTPGSAPRLLTGKIGLNNSILNSTGSGGSGWAKTSLLTSTPLSLTNSKSPELSHPNPPILSHSHSTDSQNRPEDGHPSSKTPINAFLHAHSTQPYPPHHTTTNPINKSPAPSSSSPSATTTPTTTATTISSTNSSSTIAPSSSSPSLSSSSPWVKLGNSTRGGINNLATDFPTAQEVAQHTKLKAQSMAAAVAARDKVVQDRAAASAAYNQQLLQTLDGFRGTHLDPNASHWDEMEDEDDMFGEVVEFGDGTQYKVTEVVPPAADPATSLGNETVPSSGLSQAQSHKARLPEDYRRSHHQLSTEENDSMPPFLRGRAELKSLFNERIGKFEPYSGKPNEKTKDHHPQVQLLQRQRDVPNDIPSSTPHSTRLPNSTGPNGKSTDINSTQPHRPSSHQPDSNNFIPPSRTSLSQPLSPPIPSRTSAPPAPSAPVKAAGNISEAADKQPTAPDTSNQAPKYRKPDLDQVHRSEMTSAAERARKRRQEEEAARESEKERAKLKAAEIEARLKAAAEAAKVAAEAAKAAADAKAAEKAAEKAAALEASAKKHSKNDSSPKLLLRPSSNDPPRSSNTTRSDSKDSWRRPPSHQSEDRPKSMMASPKSTPAEAVVVILEAATRPLGPLAENSINPESSGRPVPKTSRPSDQPSCLPSQEEAFKRRSEDVSSRSLVWKPKIASAPASQVKVEDRQPQQTARSDQSSKPITIQKRLAPSAPTNEDRWRPSQDNASKPASRADTRQLPPHIQPDNLKASEPAPAPKTVSSQPEARPASRPSPDIRSSPPASLPSHTSPNMSTGTLRSLAPDKKAGFKLPEMSHLDTVMSRIKVVLEADKEARAKAAVVATTPKESSTDSRSINPPPSSNSKDAPKPTPTRQGSDHQLKEPSSSLQGQPSSSPTAVYIAGRPRTLLPRTIETPIIVNTSSETKPSSHSASPAPLSSSTSVAPPRIPSTSSLAPALSNPALKKPSSVRKAARFDIPTTVESKPTAVSTPSLPPSAPRWVKRDPIVFFDATRQERPSSPGPAWKAFTVKFGAATPKPRLASHIIKSFWNPLVPTKVNVLTWDPPMANLSPRTLSRDDLLFRKKYIRGVAVSHVQFPKNSISSLATKAQSALSNASELVSRDDGSSRAGRGRGAAPTGSRGRGRGRADETTSWRRPVEEEKTPAAIAQSVLSTTDSTPTRPTDLIQSPTTAPSSEPVKSSESQSVRRSKAKIPDGLKVAFHKPAHLLSSTSSSSGMFMVHSEITGEGAQSSQDPAPSSCLPKPTSPTSSTTQNTIPKPLTPPVATPTRSSSIACMSGSKGSTSPWTKSPLAFSVLDSHTKNVWSQPDGQITGQPLPSGKTENSLEGITDDFPATLPRTLNDFNAVEEPSSSSSHHHQPVQYSTSSSRKSSELPGPGKREQNGGSPSNLQMSSNNNSDDQPKANGLAQHPYLSSPGCPPQYNNETPSSNSGHMYGGHHGFSSPTNFQVPPGYQLVPIGSLPSNQANQPYPSNSGIYPGPQSVAPWSPSPGPIQPNGYARSPQLPYSPNTSYPSPLTSASYPSHSHTVGPSPISDGPSGFSKSPGPIAPRGSRVSLPTSSHLARLPNEFTPTTVHRNYPTPPSASSKAQTGTGHSYHLSAGSLDGPSVANHSAGGPTAPSGYPEHPFGPFHPPTGLPVHQQQQPPPSNFNQAVHHGSGPGGQASHLAGPRHHQIHHQPHAHNPAIVAGPPLPPHASTPTHHYIPHAHPFHHPALQHQAVGPPPPSNLLPGGPGPGHGNHHPGLSYPANNNHPYLNQLHHHPQQQQQQQIAPHQTSSNGGNHRSYGGHIATGGSTFSPVPSKSTSGNAHNNGGTPHRSGGGNGRDKNLSNQHASLTSSSTHHHPPNMSHLSIPPSSSSSSSSKFVGVGPAATTATSGQGGYGPPRR</sequence>
<evidence type="ECO:0000313" key="4">
    <source>
        <dbReference type="Proteomes" id="UP000324748"/>
    </source>
</evidence>
<feature type="compositionally biased region" description="Basic and acidic residues" evidence="1">
    <location>
        <begin position="712"/>
        <end position="731"/>
    </location>
</feature>
<evidence type="ECO:0000313" key="2">
    <source>
        <dbReference type="EMBL" id="KAA1081344.1"/>
    </source>
</evidence>
<feature type="compositionally biased region" description="Polar residues" evidence="1">
    <location>
        <begin position="1455"/>
        <end position="1479"/>
    </location>
</feature>
<feature type="compositionally biased region" description="Polar residues" evidence="1">
    <location>
        <begin position="980"/>
        <end position="990"/>
    </location>
</feature>
<feature type="compositionally biased region" description="Polar residues" evidence="1">
    <location>
        <begin position="1656"/>
        <end position="1680"/>
    </location>
</feature>
<name>A0A5B0MYX4_PUCGR</name>
<feature type="compositionally biased region" description="Low complexity" evidence="1">
    <location>
        <begin position="694"/>
        <end position="708"/>
    </location>
</feature>
<dbReference type="EMBL" id="VSWC01000131">
    <property type="protein sequence ID" value="KAA1081344.1"/>
    <property type="molecule type" value="Genomic_DNA"/>
</dbReference>
<feature type="compositionally biased region" description="Low complexity" evidence="1">
    <location>
        <begin position="648"/>
        <end position="665"/>
    </location>
</feature>
<keyword evidence="4" id="KW-1185">Reference proteome</keyword>
<feature type="compositionally biased region" description="Low complexity" evidence="1">
    <location>
        <begin position="902"/>
        <end position="917"/>
    </location>
</feature>
<feature type="region of interest" description="Disordered" evidence="1">
    <location>
        <begin position="1378"/>
        <end position="1439"/>
    </location>
</feature>
<feature type="compositionally biased region" description="Low complexity" evidence="1">
    <location>
        <begin position="62"/>
        <end position="75"/>
    </location>
</feature>
<feature type="compositionally biased region" description="Polar residues" evidence="1">
    <location>
        <begin position="1613"/>
        <end position="1627"/>
    </location>
</feature>
<feature type="compositionally biased region" description="Polar residues" evidence="1">
    <location>
        <begin position="921"/>
        <end position="933"/>
    </location>
</feature>
<feature type="compositionally biased region" description="Polar residues" evidence="1">
    <location>
        <begin position="499"/>
        <end position="546"/>
    </location>
</feature>
<comment type="caution">
    <text evidence="2">The sequence shown here is derived from an EMBL/GenBank/DDBJ whole genome shotgun (WGS) entry which is preliminary data.</text>
</comment>
<evidence type="ECO:0000313" key="5">
    <source>
        <dbReference type="Proteomes" id="UP000325313"/>
    </source>
</evidence>
<feature type="compositionally biased region" description="Polar residues" evidence="1">
    <location>
        <begin position="1420"/>
        <end position="1439"/>
    </location>
</feature>
<feature type="region of interest" description="Disordered" evidence="1">
    <location>
        <begin position="110"/>
        <end position="149"/>
    </location>
</feature>
<feature type="compositionally biased region" description="Low complexity" evidence="1">
    <location>
        <begin position="1018"/>
        <end position="1030"/>
    </location>
</feature>
<evidence type="ECO:0000256" key="1">
    <source>
        <dbReference type="SAM" id="MobiDB-lite"/>
    </source>
</evidence>
<feature type="compositionally biased region" description="Polar residues" evidence="1">
    <location>
        <begin position="407"/>
        <end position="423"/>
    </location>
</feature>
<dbReference type="Proteomes" id="UP000324748">
    <property type="component" value="Unassembled WGS sequence"/>
</dbReference>
<feature type="compositionally biased region" description="Low complexity" evidence="1">
    <location>
        <begin position="1326"/>
        <end position="1339"/>
    </location>
</feature>
<feature type="compositionally biased region" description="Basic and acidic residues" evidence="1">
    <location>
        <begin position="475"/>
        <end position="484"/>
    </location>
</feature>
<proteinExistence type="predicted"/>
<feature type="compositionally biased region" description="Pro residues" evidence="1">
    <location>
        <begin position="552"/>
        <end position="567"/>
    </location>
</feature>
<feature type="compositionally biased region" description="Polar residues" evidence="1">
    <location>
        <begin position="1573"/>
        <end position="1584"/>
    </location>
</feature>
<feature type="compositionally biased region" description="Polar residues" evidence="1">
    <location>
        <begin position="1735"/>
        <end position="1745"/>
    </location>
</feature>
<reference evidence="4 5" key="1">
    <citation type="submission" date="2019-05" db="EMBL/GenBank/DDBJ databases">
        <title>Emergence of the Ug99 lineage of the wheat stem rust pathogen through somatic hybridization.</title>
        <authorList>
            <person name="Li F."/>
            <person name="Upadhyaya N.M."/>
            <person name="Sperschneider J."/>
            <person name="Matny O."/>
            <person name="Nguyen-Phuc H."/>
            <person name="Mago R."/>
            <person name="Raley C."/>
            <person name="Miller M.E."/>
            <person name="Silverstein K.A.T."/>
            <person name="Henningsen E."/>
            <person name="Hirsch C.D."/>
            <person name="Visser B."/>
            <person name="Pretorius Z.A."/>
            <person name="Steffenson B.J."/>
            <person name="Schwessinger B."/>
            <person name="Dodds P.N."/>
            <person name="Figueroa M."/>
        </authorList>
    </citation>
    <scope>NUCLEOTIDE SEQUENCE [LARGE SCALE GENOMIC DNA]</scope>
    <source>
        <strain evidence="2">21-0</strain>
        <strain evidence="3 5">Ug99</strain>
    </source>
</reference>